<sequence>MNPPSCHSSSSKIQDELHMNSLKTDQSAENSSNITGQIACSPSISTQTPHSMSLSLSLCLPINRDSPSSTVESSNEAHRRRMFTCNYCLRKFFSSQALGGHQNAHKRERTLAKRVTRAEQFTQTIVNMASFPLHGGLQAHGSLHQGFFGTQEMRRSGMFEQGLFEGIPAFMEEEEVGVIWPGSFRQKVVPVSELNYGEKEAGEVDEPDLTLRL</sequence>
<keyword evidence="1" id="KW-0863">Zinc-finger</keyword>
<comment type="caution">
    <text evidence="3">The sequence shown here is derived from an EMBL/GenBank/DDBJ whole genome shotgun (WGS) entry which is preliminary data.</text>
</comment>
<evidence type="ECO:0000259" key="2">
    <source>
        <dbReference type="PROSITE" id="PS50157"/>
    </source>
</evidence>
<dbReference type="SUPFAM" id="SSF57667">
    <property type="entry name" value="beta-beta-alpha zinc fingers"/>
    <property type="match status" value="1"/>
</dbReference>
<accession>A0A8T3AFI3</accession>
<evidence type="ECO:0000313" key="3">
    <source>
        <dbReference type="EMBL" id="KAI0494920.1"/>
    </source>
</evidence>
<dbReference type="InterPro" id="IPR053266">
    <property type="entry name" value="Zinc_finger_protein_7"/>
</dbReference>
<dbReference type="PANTHER" id="PTHR47593:SF8">
    <property type="entry name" value="OS12G0581900 PROTEIN"/>
    <property type="match status" value="1"/>
</dbReference>
<protein>
    <recommendedName>
        <fullName evidence="2">C2H2-type domain-containing protein</fullName>
    </recommendedName>
</protein>
<evidence type="ECO:0000313" key="4">
    <source>
        <dbReference type="Proteomes" id="UP000829196"/>
    </source>
</evidence>
<dbReference type="PROSITE" id="PS00028">
    <property type="entry name" value="ZINC_FINGER_C2H2_1"/>
    <property type="match status" value="1"/>
</dbReference>
<dbReference type="PROSITE" id="PS50157">
    <property type="entry name" value="ZINC_FINGER_C2H2_2"/>
    <property type="match status" value="1"/>
</dbReference>
<evidence type="ECO:0000256" key="1">
    <source>
        <dbReference type="PROSITE-ProRule" id="PRU00042"/>
    </source>
</evidence>
<dbReference type="EMBL" id="JAGYWB010000017">
    <property type="protein sequence ID" value="KAI0494920.1"/>
    <property type="molecule type" value="Genomic_DNA"/>
</dbReference>
<dbReference type="InterPro" id="IPR013087">
    <property type="entry name" value="Znf_C2H2_type"/>
</dbReference>
<dbReference type="InterPro" id="IPR036236">
    <property type="entry name" value="Znf_C2H2_sf"/>
</dbReference>
<dbReference type="GO" id="GO:0008270">
    <property type="term" value="F:zinc ion binding"/>
    <property type="evidence" value="ECO:0007669"/>
    <property type="project" value="UniProtKB-KW"/>
</dbReference>
<dbReference type="Gene3D" id="3.30.160.60">
    <property type="entry name" value="Classic Zinc Finger"/>
    <property type="match status" value="1"/>
</dbReference>
<dbReference type="PANTHER" id="PTHR47593">
    <property type="entry name" value="ZINC FINGER PROTEIN 4-LIKE"/>
    <property type="match status" value="1"/>
</dbReference>
<reference evidence="3" key="1">
    <citation type="journal article" date="2022" name="Front. Genet.">
        <title>Chromosome-Scale Assembly of the Dendrobium nobile Genome Provides Insights Into the Molecular Mechanism of the Biosynthesis of the Medicinal Active Ingredient of Dendrobium.</title>
        <authorList>
            <person name="Xu Q."/>
            <person name="Niu S.-C."/>
            <person name="Li K.-L."/>
            <person name="Zheng P.-J."/>
            <person name="Zhang X.-J."/>
            <person name="Jia Y."/>
            <person name="Liu Y."/>
            <person name="Niu Y.-X."/>
            <person name="Yu L.-H."/>
            <person name="Chen D.-F."/>
            <person name="Zhang G.-Q."/>
        </authorList>
    </citation>
    <scope>NUCLEOTIDE SEQUENCE</scope>
    <source>
        <tissue evidence="3">Leaf</tissue>
    </source>
</reference>
<keyword evidence="4" id="KW-1185">Reference proteome</keyword>
<proteinExistence type="predicted"/>
<dbReference type="OrthoDB" id="1933825at2759"/>
<keyword evidence="1" id="KW-0862">Zinc</keyword>
<dbReference type="Proteomes" id="UP000829196">
    <property type="component" value="Unassembled WGS sequence"/>
</dbReference>
<feature type="domain" description="C2H2-type" evidence="2">
    <location>
        <begin position="83"/>
        <end position="110"/>
    </location>
</feature>
<gene>
    <name evidence="3" type="ORF">KFK09_025066</name>
</gene>
<organism evidence="3 4">
    <name type="scientific">Dendrobium nobile</name>
    <name type="common">Orchid</name>
    <dbReference type="NCBI Taxonomy" id="94219"/>
    <lineage>
        <taxon>Eukaryota</taxon>
        <taxon>Viridiplantae</taxon>
        <taxon>Streptophyta</taxon>
        <taxon>Embryophyta</taxon>
        <taxon>Tracheophyta</taxon>
        <taxon>Spermatophyta</taxon>
        <taxon>Magnoliopsida</taxon>
        <taxon>Liliopsida</taxon>
        <taxon>Asparagales</taxon>
        <taxon>Orchidaceae</taxon>
        <taxon>Epidendroideae</taxon>
        <taxon>Malaxideae</taxon>
        <taxon>Dendrobiinae</taxon>
        <taxon>Dendrobium</taxon>
    </lineage>
</organism>
<dbReference type="AlphaFoldDB" id="A0A8T3AFI3"/>
<name>A0A8T3AFI3_DENNO</name>
<keyword evidence="1" id="KW-0479">Metal-binding</keyword>